<evidence type="ECO:0000313" key="3">
    <source>
        <dbReference type="EMBL" id="WMW64884.1"/>
    </source>
</evidence>
<dbReference type="Gene3D" id="3.30.450.40">
    <property type="match status" value="1"/>
</dbReference>
<dbReference type="Proteomes" id="UP001180616">
    <property type="component" value="Chromosome"/>
</dbReference>
<dbReference type="Gene3D" id="3.30.450.20">
    <property type="entry name" value="PAS domain"/>
    <property type="match status" value="1"/>
</dbReference>
<dbReference type="EMBL" id="CP133659">
    <property type="protein sequence ID" value="WMW64884.1"/>
    <property type="molecule type" value="Genomic_DNA"/>
</dbReference>
<dbReference type="InterPro" id="IPR000014">
    <property type="entry name" value="PAS"/>
</dbReference>
<protein>
    <submittedName>
        <fullName evidence="3">PAS domain-containing protein</fullName>
    </submittedName>
</protein>
<dbReference type="Pfam" id="PF08447">
    <property type="entry name" value="PAS_3"/>
    <property type="match status" value="1"/>
</dbReference>
<reference evidence="3" key="1">
    <citation type="submission" date="2023-09" db="EMBL/GenBank/DDBJ databases">
        <authorList>
            <consortium name="CW5 consortium"/>
            <person name="Lu C.-W."/>
        </authorList>
    </citation>
    <scope>NUCLEOTIDE SEQUENCE</scope>
    <source>
        <strain evidence="3">KPS</strain>
    </source>
</reference>
<proteinExistence type="predicted"/>
<evidence type="ECO:0000256" key="1">
    <source>
        <dbReference type="SAM" id="MobiDB-lite"/>
    </source>
</evidence>
<feature type="compositionally biased region" description="Basic residues" evidence="1">
    <location>
        <begin position="296"/>
        <end position="323"/>
    </location>
</feature>
<dbReference type="RefSeq" id="WP_309540942.1">
    <property type="nucleotide sequence ID" value="NZ_CP133659.1"/>
</dbReference>
<dbReference type="SUPFAM" id="SSF55785">
    <property type="entry name" value="PYP-like sensor domain (PAS domain)"/>
    <property type="match status" value="1"/>
</dbReference>
<name>A0ABY9QZF1_9BACT</name>
<dbReference type="InterPro" id="IPR029016">
    <property type="entry name" value="GAF-like_dom_sf"/>
</dbReference>
<gene>
    <name evidence="3" type="ORF">KPS_002954</name>
</gene>
<feature type="domain" description="PAS fold-3" evidence="2">
    <location>
        <begin position="12"/>
        <end position="63"/>
    </location>
</feature>
<accession>A0ABY9QZF1</accession>
<feature type="compositionally biased region" description="Low complexity" evidence="1">
    <location>
        <begin position="283"/>
        <end position="295"/>
    </location>
</feature>
<organism evidence="3 4">
    <name type="scientific">Nitratidesulfovibrio liaohensis</name>
    <dbReference type="NCBI Taxonomy" id="2604158"/>
    <lineage>
        <taxon>Bacteria</taxon>
        <taxon>Pseudomonadati</taxon>
        <taxon>Thermodesulfobacteriota</taxon>
        <taxon>Desulfovibrionia</taxon>
        <taxon>Desulfovibrionales</taxon>
        <taxon>Desulfovibrionaceae</taxon>
        <taxon>Nitratidesulfovibrio</taxon>
    </lineage>
</organism>
<evidence type="ECO:0000313" key="4">
    <source>
        <dbReference type="Proteomes" id="UP001180616"/>
    </source>
</evidence>
<keyword evidence="4" id="KW-1185">Reference proteome</keyword>
<dbReference type="InterPro" id="IPR035965">
    <property type="entry name" value="PAS-like_dom_sf"/>
</dbReference>
<feature type="region of interest" description="Disordered" evidence="1">
    <location>
        <begin position="277"/>
        <end position="332"/>
    </location>
</feature>
<evidence type="ECO:0000259" key="2">
    <source>
        <dbReference type="Pfam" id="PF08447"/>
    </source>
</evidence>
<sequence>MFGFPVAAEAPSFARFFERIHPDDRTRMAEQLHHAMTHQADTLVEYRYRGPSGQYRHARQQVTFDTPPRTGHKAPVVVHGMVQDITEQRQRDELLRLQRDLLLALGITTTVEDCLGLCLRTALRAESVDAGAAWVRAELPGMPGSSHEQDGTVRHEWRLVAAQGFDPVVLDRMRCLPSGTPATRLMEAGRPVPETPPEQESCCMLTGDVELDALATASSICCAHLLPILHEGRAVACLLTGTRGPGAMRKAARHHVEAVAAQWRQRLCPNRAATVAARERGQPARPAQRAAPQRLPARRHWPGAGLQRHRCRAPGHHPGRHAGPHAGGLHSR</sequence>
<dbReference type="InterPro" id="IPR013655">
    <property type="entry name" value="PAS_fold_3"/>
</dbReference>
<dbReference type="CDD" id="cd00130">
    <property type="entry name" value="PAS"/>
    <property type="match status" value="1"/>
</dbReference>